<dbReference type="OMA" id="NGFENRW"/>
<dbReference type="GO" id="GO:0003723">
    <property type="term" value="F:RNA binding"/>
    <property type="evidence" value="ECO:0007669"/>
    <property type="project" value="TreeGrafter"/>
</dbReference>
<feature type="compositionally biased region" description="Acidic residues" evidence="2">
    <location>
        <begin position="36"/>
        <end position="48"/>
    </location>
</feature>
<feature type="region of interest" description="Disordered" evidence="2">
    <location>
        <begin position="18"/>
        <end position="48"/>
    </location>
</feature>
<evidence type="ECO:0000256" key="1">
    <source>
        <dbReference type="ARBA" id="ARBA00011069"/>
    </source>
</evidence>
<dbReference type="Pfam" id="PF09736">
    <property type="entry name" value="Bud13"/>
    <property type="match status" value="1"/>
</dbReference>
<dbReference type="InterPro" id="IPR051112">
    <property type="entry name" value="CWC26_splicing_factor"/>
</dbReference>
<sequence>MSVDKKYLLSKYGSIESSLKPSKKKKSKNNKRATIIDEDGDDFWQRDNDDELEGAITVDAAPLAPKFKSKKESNWTKIQGESSDEEQAQEEQQYGLISGDKFSQQMRSKEKSIKKQMSKVSNEDSGQNSETVYRDKFGKKIDMDVEKKKSEAIELAQKMNIENQKQFNRGVAQREMEQQRYLELMDQKNQSMTVYKDDKQLNETLRTQSRWEDPSARYIKTSSKSSAKSKYPQYSGPYPSNRFNIAPGYRWDGVDRSNGFEKEIIKAQYARNNLKSEAYAWGAEDM</sequence>
<feature type="region of interest" description="Disordered" evidence="2">
    <location>
        <begin position="68"/>
        <end position="136"/>
    </location>
</feature>
<proteinExistence type="inferred from homology"/>
<evidence type="ECO:0008006" key="5">
    <source>
        <dbReference type="Google" id="ProtNLM"/>
    </source>
</evidence>
<dbReference type="InterPro" id="IPR018609">
    <property type="entry name" value="Bud13"/>
</dbReference>
<feature type="compositionally biased region" description="Polar residues" evidence="2">
    <location>
        <begin position="118"/>
        <end position="131"/>
    </location>
</feature>
<dbReference type="GO" id="GO:0005684">
    <property type="term" value="C:U2-type spliceosomal complex"/>
    <property type="evidence" value="ECO:0007669"/>
    <property type="project" value="EnsemblFungi"/>
</dbReference>
<protein>
    <recommendedName>
        <fullName evidence="5">Pre-mRNA-splicing factor CWC26</fullName>
    </recommendedName>
</protein>
<keyword evidence="4" id="KW-1185">Reference proteome</keyword>
<name>A0A137P7K6_CONC2</name>
<dbReference type="Proteomes" id="UP000070444">
    <property type="component" value="Unassembled WGS sequence"/>
</dbReference>
<dbReference type="STRING" id="796925.A0A137P7K6"/>
<evidence type="ECO:0000313" key="3">
    <source>
        <dbReference type="EMBL" id="KXN70924.1"/>
    </source>
</evidence>
<evidence type="ECO:0000313" key="4">
    <source>
        <dbReference type="Proteomes" id="UP000070444"/>
    </source>
</evidence>
<dbReference type="GO" id="GO:0000398">
    <property type="term" value="P:mRNA splicing, via spliceosome"/>
    <property type="evidence" value="ECO:0007669"/>
    <property type="project" value="TreeGrafter"/>
</dbReference>
<feature type="compositionally biased region" description="Basic residues" evidence="2">
    <location>
        <begin position="21"/>
        <end position="31"/>
    </location>
</feature>
<dbReference type="PANTHER" id="PTHR31809:SF0">
    <property type="entry name" value="BUD13 HOMOLOG"/>
    <property type="match status" value="1"/>
</dbReference>
<accession>A0A137P7K6</accession>
<reference evidence="3 4" key="1">
    <citation type="journal article" date="2015" name="Genome Biol. Evol.">
        <title>Phylogenomic analyses indicate that early fungi evolved digesting cell walls of algal ancestors of land plants.</title>
        <authorList>
            <person name="Chang Y."/>
            <person name="Wang S."/>
            <person name="Sekimoto S."/>
            <person name="Aerts A.L."/>
            <person name="Choi C."/>
            <person name="Clum A."/>
            <person name="LaButti K.M."/>
            <person name="Lindquist E.A."/>
            <person name="Yee Ngan C."/>
            <person name="Ohm R.A."/>
            <person name="Salamov A.A."/>
            <person name="Grigoriev I.V."/>
            <person name="Spatafora J.W."/>
            <person name="Berbee M.L."/>
        </authorList>
    </citation>
    <scope>NUCLEOTIDE SEQUENCE [LARGE SCALE GENOMIC DNA]</scope>
    <source>
        <strain evidence="3 4">NRRL 28638</strain>
    </source>
</reference>
<dbReference type="AlphaFoldDB" id="A0A137P7K6"/>
<comment type="similarity">
    <text evidence="1">Belongs to the CWC26 family.</text>
</comment>
<dbReference type="PANTHER" id="PTHR31809">
    <property type="entry name" value="BUD13 HOMOLOG"/>
    <property type="match status" value="1"/>
</dbReference>
<dbReference type="OrthoDB" id="6022at2759"/>
<dbReference type="GO" id="GO:0000974">
    <property type="term" value="C:Prp19 complex"/>
    <property type="evidence" value="ECO:0007669"/>
    <property type="project" value="EnsemblFungi"/>
</dbReference>
<organism evidence="3 4">
    <name type="scientific">Conidiobolus coronatus (strain ATCC 28846 / CBS 209.66 / NRRL 28638)</name>
    <name type="common">Delacroixia coronata</name>
    <dbReference type="NCBI Taxonomy" id="796925"/>
    <lineage>
        <taxon>Eukaryota</taxon>
        <taxon>Fungi</taxon>
        <taxon>Fungi incertae sedis</taxon>
        <taxon>Zoopagomycota</taxon>
        <taxon>Entomophthoromycotina</taxon>
        <taxon>Entomophthoromycetes</taxon>
        <taxon>Entomophthorales</taxon>
        <taxon>Ancylistaceae</taxon>
        <taxon>Conidiobolus</taxon>
    </lineage>
</organism>
<gene>
    <name evidence="3" type="ORF">CONCODRAFT_49209</name>
</gene>
<evidence type="ECO:0000256" key="2">
    <source>
        <dbReference type="SAM" id="MobiDB-lite"/>
    </source>
</evidence>
<dbReference type="GO" id="GO:0070274">
    <property type="term" value="C:RES complex"/>
    <property type="evidence" value="ECO:0007669"/>
    <property type="project" value="TreeGrafter"/>
</dbReference>
<dbReference type="EMBL" id="KQ964489">
    <property type="protein sequence ID" value="KXN70924.1"/>
    <property type="molecule type" value="Genomic_DNA"/>
</dbReference>